<reference evidence="1 2" key="1">
    <citation type="submission" date="2021-02" db="EMBL/GenBank/DDBJ databases">
        <title>Complete genome of Desulfoluna sp. strain ASN36.</title>
        <authorList>
            <person name="Takahashi A."/>
            <person name="Kojima H."/>
            <person name="Fukui M."/>
        </authorList>
    </citation>
    <scope>NUCLEOTIDE SEQUENCE [LARGE SCALE GENOMIC DNA]</scope>
    <source>
        <strain evidence="1 2">ASN36</strain>
    </source>
</reference>
<dbReference type="RefSeq" id="WP_236891083.1">
    <property type="nucleotide sequence ID" value="NZ_AP024488.1"/>
</dbReference>
<evidence type="ECO:0008006" key="3">
    <source>
        <dbReference type="Google" id="ProtNLM"/>
    </source>
</evidence>
<sequence length="79" mass="9289">MVCIERFFKLRREDIVFVKYTFEALDNLLVMTTVNRDRDMIVLRIAPGCEEEVDRVLESLEDAVLMEEVFDPDLGEHIP</sequence>
<evidence type="ECO:0000313" key="1">
    <source>
        <dbReference type="EMBL" id="BCS94779.1"/>
    </source>
</evidence>
<dbReference type="EMBL" id="AP024488">
    <property type="protein sequence ID" value="BCS94779.1"/>
    <property type="molecule type" value="Genomic_DNA"/>
</dbReference>
<dbReference type="Proteomes" id="UP001320148">
    <property type="component" value="Chromosome"/>
</dbReference>
<dbReference type="Pfam" id="PF16256">
    <property type="entry name" value="DUF4911"/>
    <property type="match status" value="1"/>
</dbReference>
<evidence type="ECO:0000313" key="2">
    <source>
        <dbReference type="Proteomes" id="UP001320148"/>
    </source>
</evidence>
<organism evidence="1 2">
    <name type="scientific">Desulfoluna limicola</name>
    <dbReference type="NCBI Taxonomy" id="2810562"/>
    <lineage>
        <taxon>Bacteria</taxon>
        <taxon>Pseudomonadati</taxon>
        <taxon>Thermodesulfobacteriota</taxon>
        <taxon>Desulfobacteria</taxon>
        <taxon>Desulfobacterales</taxon>
        <taxon>Desulfolunaceae</taxon>
        <taxon>Desulfoluna</taxon>
    </lineage>
</organism>
<name>A0ABN6F120_9BACT</name>
<protein>
    <recommendedName>
        <fullName evidence="3">DUF4911 domain-containing protein</fullName>
    </recommendedName>
</protein>
<accession>A0ABN6F120</accession>
<keyword evidence="2" id="KW-1185">Reference proteome</keyword>
<proteinExistence type="predicted"/>
<gene>
    <name evidence="1" type="ORF">DSLASN_04110</name>
</gene>
<dbReference type="InterPro" id="IPR032587">
    <property type="entry name" value="DUF4911"/>
</dbReference>